<dbReference type="AlphaFoldDB" id="A0A165DFV1"/>
<dbReference type="InParanoid" id="A0A165DFV1"/>
<sequence>MSRTIDIRTQCVASTIGMGQSALAVLERHAQAMPYAHHEAADMRIADTGLDAAMRGMTITQHTSTGEIGIRSQPRHCRDLGDSCKVMTDSGRKIVGAIALRQRGERPSPADVGRLINVDKRYRKLWLAQCALFAWTALIIARWCFCTASASRHSRPDAFQLCLMSPLATRMLFHRSRDTEKWPFSALQVKKTYHGSLAWLWPFGVPVDRDKQLR</sequence>
<proteinExistence type="predicted"/>
<evidence type="ECO:0000313" key="2">
    <source>
        <dbReference type="Proteomes" id="UP000076871"/>
    </source>
</evidence>
<keyword evidence="2" id="KW-1185">Reference proteome</keyword>
<dbReference type="GeneID" id="63828664"/>
<gene>
    <name evidence="1" type="ORF">LAESUDRAFT_750954</name>
</gene>
<accession>A0A165DFV1</accession>
<dbReference type="RefSeq" id="XP_040762542.1">
    <property type="nucleotide sequence ID" value="XM_040911636.1"/>
</dbReference>
<name>A0A165DFV1_9APHY</name>
<dbReference type="Proteomes" id="UP000076871">
    <property type="component" value="Unassembled WGS sequence"/>
</dbReference>
<reference evidence="1 2" key="1">
    <citation type="journal article" date="2016" name="Mol. Biol. Evol.">
        <title>Comparative Genomics of Early-Diverging Mushroom-Forming Fungi Provides Insights into the Origins of Lignocellulose Decay Capabilities.</title>
        <authorList>
            <person name="Nagy L.G."/>
            <person name="Riley R."/>
            <person name="Tritt A."/>
            <person name="Adam C."/>
            <person name="Daum C."/>
            <person name="Floudas D."/>
            <person name="Sun H."/>
            <person name="Yadav J.S."/>
            <person name="Pangilinan J."/>
            <person name="Larsson K.H."/>
            <person name="Matsuura K."/>
            <person name="Barry K."/>
            <person name="Labutti K."/>
            <person name="Kuo R."/>
            <person name="Ohm R.A."/>
            <person name="Bhattacharya S.S."/>
            <person name="Shirouzu T."/>
            <person name="Yoshinaga Y."/>
            <person name="Martin F.M."/>
            <person name="Grigoriev I.V."/>
            <person name="Hibbett D.S."/>
        </authorList>
    </citation>
    <scope>NUCLEOTIDE SEQUENCE [LARGE SCALE GENOMIC DNA]</scope>
    <source>
        <strain evidence="1 2">93-53</strain>
    </source>
</reference>
<organism evidence="1 2">
    <name type="scientific">Laetiporus sulphureus 93-53</name>
    <dbReference type="NCBI Taxonomy" id="1314785"/>
    <lineage>
        <taxon>Eukaryota</taxon>
        <taxon>Fungi</taxon>
        <taxon>Dikarya</taxon>
        <taxon>Basidiomycota</taxon>
        <taxon>Agaricomycotina</taxon>
        <taxon>Agaricomycetes</taxon>
        <taxon>Polyporales</taxon>
        <taxon>Laetiporus</taxon>
    </lineage>
</organism>
<protein>
    <submittedName>
        <fullName evidence="1">Uncharacterized protein</fullName>
    </submittedName>
</protein>
<dbReference type="EMBL" id="KV427634">
    <property type="protein sequence ID" value="KZT04802.1"/>
    <property type="molecule type" value="Genomic_DNA"/>
</dbReference>
<evidence type="ECO:0000313" key="1">
    <source>
        <dbReference type="EMBL" id="KZT04802.1"/>
    </source>
</evidence>